<evidence type="ECO:0000256" key="7">
    <source>
        <dbReference type="ARBA" id="ARBA00023160"/>
    </source>
</evidence>
<comment type="cofactor">
    <cofactor evidence="10">
        <name>Mg(2+)</name>
        <dbReference type="ChEBI" id="CHEBI:18420"/>
    </cofactor>
</comment>
<reference evidence="12" key="1">
    <citation type="submission" date="2022-09" db="EMBL/GenBank/DDBJ databases">
        <authorList>
            <person name="Li Z.-J."/>
        </authorList>
    </citation>
    <scope>NUCLEOTIDE SEQUENCE</scope>
    <source>
        <strain evidence="12">TGB11</strain>
    </source>
</reference>
<organism evidence="12 13">
    <name type="scientific">Salinivibrio kushneri</name>
    <dbReference type="NCBI Taxonomy" id="1908198"/>
    <lineage>
        <taxon>Bacteria</taxon>
        <taxon>Pseudomonadati</taxon>
        <taxon>Pseudomonadota</taxon>
        <taxon>Gammaproteobacteria</taxon>
        <taxon>Vibrionales</taxon>
        <taxon>Vibrionaceae</taxon>
        <taxon>Salinivibrio</taxon>
    </lineage>
</organism>
<evidence type="ECO:0000259" key="11">
    <source>
        <dbReference type="Pfam" id="PF01648"/>
    </source>
</evidence>
<protein>
    <recommendedName>
        <fullName evidence="10">Holo-[acyl-carrier-protein] synthase</fullName>
        <shortName evidence="10">Holo-ACP synthase</shortName>
        <ecNumber evidence="10">2.7.8.7</ecNumber>
    </recommendedName>
    <alternativeName>
        <fullName evidence="10">4'-phosphopantetheinyl transferase AcpS</fullName>
    </alternativeName>
</protein>
<dbReference type="NCBIfam" id="TIGR00516">
    <property type="entry name" value="acpS"/>
    <property type="match status" value="1"/>
</dbReference>
<dbReference type="SUPFAM" id="SSF56214">
    <property type="entry name" value="4'-phosphopantetheinyl transferase"/>
    <property type="match status" value="1"/>
</dbReference>
<sequence>MAIAGIGTDIVEIARVEKALARQPRFAARILTETEQTNLACHKMPGRFLAKRFAAKEAAAKALGTGIANGVTFHDFTITNQASGQPTLRLSGRAAELAHARGIAHCWLTLSDEKAYAIAHVVLETA</sequence>
<dbReference type="Pfam" id="PF01648">
    <property type="entry name" value="ACPS"/>
    <property type="match status" value="1"/>
</dbReference>
<name>A0AA47LRR5_9GAMM</name>
<evidence type="ECO:0000256" key="8">
    <source>
        <dbReference type="ARBA" id="ARBA00050875"/>
    </source>
</evidence>
<comment type="function">
    <text evidence="10">Transfers the 4'-phosphopantetheine moiety from coenzyme A to a Ser of acyl-carrier-protein.</text>
</comment>
<evidence type="ECO:0000256" key="6">
    <source>
        <dbReference type="ARBA" id="ARBA00023098"/>
    </source>
</evidence>
<dbReference type="GO" id="GO:0006633">
    <property type="term" value="P:fatty acid biosynthetic process"/>
    <property type="evidence" value="ECO:0007669"/>
    <property type="project" value="UniProtKB-UniRule"/>
</dbReference>
<evidence type="ECO:0000256" key="4">
    <source>
        <dbReference type="ARBA" id="ARBA00022832"/>
    </source>
</evidence>
<dbReference type="AlphaFoldDB" id="A0AA47LRR5"/>
<evidence type="ECO:0000313" key="12">
    <source>
        <dbReference type="EMBL" id="WBA09134.1"/>
    </source>
</evidence>
<comment type="catalytic activity">
    <reaction evidence="8 10">
        <text>apo-[ACP] + CoA = holo-[ACP] + adenosine 3',5'-bisphosphate + H(+)</text>
        <dbReference type="Rhea" id="RHEA:12068"/>
        <dbReference type="Rhea" id="RHEA-COMP:9685"/>
        <dbReference type="Rhea" id="RHEA-COMP:9690"/>
        <dbReference type="ChEBI" id="CHEBI:15378"/>
        <dbReference type="ChEBI" id="CHEBI:29999"/>
        <dbReference type="ChEBI" id="CHEBI:57287"/>
        <dbReference type="ChEBI" id="CHEBI:58343"/>
        <dbReference type="ChEBI" id="CHEBI:64479"/>
        <dbReference type="EC" id="2.7.8.7"/>
    </reaction>
</comment>
<comment type="function">
    <text evidence="9">Transfers the 4'-phosphopantetheine moiety from coenzyme A to the 'Ser-36' of acyl-carrier-protein.</text>
</comment>
<proteinExistence type="inferred from homology"/>
<keyword evidence="4 10" id="KW-0276">Fatty acid metabolism</keyword>
<gene>
    <name evidence="10 12" type="primary">acpS</name>
    <name evidence="12" type="ORF">N8M53_02610</name>
</gene>
<dbReference type="EC" id="2.7.8.7" evidence="10"/>
<keyword evidence="3 10" id="KW-0479">Metal-binding</keyword>
<keyword evidence="2 10" id="KW-0808">Transferase</keyword>
<evidence type="ECO:0000256" key="3">
    <source>
        <dbReference type="ARBA" id="ARBA00022723"/>
    </source>
</evidence>
<accession>A0AA47LRR5</accession>
<dbReference type="GO" id="GO:0008897">
    <property type="term" value="F:holo-[acyl-carrier-protein] synthase activity"/>
    <property type="evidence" value="ECO:0007669"/>
    <property type="project" value="UniProtKB-UniRule"/>
</dbReference>
<dbReference type="GO" id="GO:0005737">
    <property type="term" value="C:cytoplasm"/>
    <property type="evidence" value="ECO:0007669"/>
    <property type="project" value="UniProtKB-SubCell"/>
</dbReference>
<dbReference type="InterPro" id="IPR008278">
    <property type="entry name" value="4-PPantetheinyl_Trfase_dom"/>
</dbReference>
<dbReference type="EMBL" id="CP114588">
    <property type="protein sequence ID" value="WBA09134.1"/>
    <property type="molecule type" value="Genomic_DNA"/>
</dbReference>
<dbReference type="InterPro" id="IPR002582">
    <property type="entry name" value="ACPS"/>
</dbReference>
<keyword evidence="10" id="KW-0963">Cytoplasm</keyword>
<evidence type="ECO:0000256" key="9">
    <source>
        <dbReference type="ARBA" id="ARBA00054726"/>
    </source>
</evidence>
<dbReference type="InterPro" id="IPR037143">
    <property type="entry name" value="4-PPantetheinyl_Trfase_dom_sf"/>
</dbReference>
<evidence type="ECO:0000256" key="2">
    <source>
        <dbReference type="ARBA" id="ARBA00022679"/>
    </source>
</evidence>
<dbReference type="GO" id="GO:0000287">
    <property type="term" value="F:magnesium ion binding"/>
    <property type="evidence" value="ECO:0007669"/>
    <property type="project" value="UniProtKB-UniRule"/>
</dbReference>
<evidence type="ECO:0000256" key="1">
    <source>
        <dbReference type="ARBA" id="ARBA00022516"/>
    </source>
</evidence>
<dbReference type="FunFam" id="3.90.470.20:FF:000001">
    <property type="entry name" value="Holo-[acyl-carrier-protein] synthase"/>
    <property type="match status" value="1"/>
</dbReference>
<keyword evidence="1 10" id="KW-0444">Lipid biosynthesis</keyword>
<evidence type="ECO:0000256" key="5">
    <source>
        <dbReference type="ARBA" id="ARBA00022842"/>
    </source>
</evidence>
<dbReference type="HAMAP" id="MF_00101">
    <property type="entry name" value="AcpS"/>
    <property type="match status" value="1"/>
</dbReference>
<keyword evidence="5 10" id="KW-0460">Magnesium</keyword>
<feature type="domain" description="4'-phosphopantetheinyl transferase" evidence="11">
    <location>
        <begin position="5"/>
        <end position="101"/>
    </location>
</feature>
<comment type="similarity">
    <text evidence="10">Belongs to the P-Pant transferase superfamily. AcpS family.</text>
</comment>
<keyword evidence="6 10" id="KW-0443">Lipid metabolism</keyword>
<evidence type="ECO:0000256" key="10">
    <source>
        <dbReference type="HAMAP-Rule" id="MF_00101"/>
    </source>
</evidence>
<feature type="binding site" evidence="10">
    <location>
        <position position="57"/>
    </location>
    <ligand>
        <name>Mg(2+)</name>
        <dbReference type="ChEBI" id="CHEBI:18420"/>
    </ligand>
</feature>
<keyword evidence="7 10" id="KW-0275">Fatty acid biosynthesis</keyword>
<dbReference type="NCBIfam" id="TIGR00556">
    <property type="entry name" value="pantethn_trn"/>
    <property type="match status" value="1"/>
</dbReference>
<dbReference type="Gene3D" id="3.90.470.20">
    <property type="entry name" value="4'-phosphopantetheinyl transferase domain"/>
    <property type="match status" value="1"/>
</dbReference>
<dbReference type="InterPro" id="IPR004568">
    <property type="entry name" value="Ppantetheine-prot_Trfase_dom"/>
</dbReference>
<dbReference type="Proteomes" id="UP001164748">
    <property type="component" value="Chromosome"/>
</dbReference>
<feature type="binding site" evidence="10">
    <location>
        <position position="9"/>
    </location>
    <ligand>
        <name>Mg(2+)</name>
        <dbReference type="ChEBI" id="CHEBI:18420"/>
    </ligand>
</feature>
<dbReference type="RefSeq" id="WP_269579382.1">
    <property type="nucleotide sequence ID" value="NZ_CP114588.1"/>
</dbReference>
<evidence type="ECO:0000313" key="13">
    <source>
        <dbReference type="Proteomes" id="UP001164748"/>
    </source>
</evidence>
<comment type="subcellular location">
    <subcellularLocation>
        <location evidence="10">Cytoplasm</location>
    </subcellularLocation>
</comment>